<feature type="signal peptide" evidence="2">
    <location>
        <begin position="1"/>
        <end position="24"/>
    </location>
</feature>
<evidence type="ECO:0000313" key="3">
    <source>
        <dbReference type="EMBL" id="JAC28088.1"/>
    </source>
</evidence>
<name>A0A023G5E5_AMBTT</name>
<reference evidence="3" key="1">
    <citation type="submission" date="2014-03" db="EMBL/GenBank/DDBJ databases">
        <title>The sialotranscriptome of Amblyomma triste, Amblyomma parvum and Amblyomma cajennense ticks, uncovered by 454-based RNA-seq.</title>
        <authorList>
            <person name="Garcia G.R."/>
            <person name="Gardinassi L.G."/>
            <person name="Ribeiro J.M."/>
            <person name="Anatriello E."/>
            <person name="Ferreira B.R."/>
            <person name="Moreira H.N."/>
            <person name="Mafra C."/>
            <person name="Olegario M.M."/>
            <person name="Szabo P.J."/>
            <person name="Miranda-Santos I.K."/>
            <person name="Maruyama S.R."/>
        </authorList>
    </citation>
    <scope>NUCLEOTIDE SEQUENCE</scope>
    <source>
        <strain evidence="3">Mato Grasso do Sul</strain>
        <tissue evidence="3">Salivary glands</tissue>
    </source>
</reference>
<feature type="non-terminal residue" evidence="3">
    <location>
        <position position="197"/>
    </location>
</feature>
<evidence type="ECO:0000256" key="2">
    <source>
        <dbReference type="SAM" id="SignalP"/>
    </source>
</evidence>
<protein>
    <submittedName>
        <fullName evidence="3">Putative secreted protein</fullName>
    </submittedName>
</protein>
<organism evidence="3">
    <name type="scientific">Amblyomma triste</name>
    <name type="common">Neotropical tick</name>
    <dbReference type="NCBI Taxonomy" id="251400"/>
    <lineage>
        <taxon>Eukaryota</taxon>
        <taxon>Metazoa</taxon>
        <taxon>Ecdysozoa</taxon>
        <taxon>Arthropoda</taxon>
        <taxon>Chelicerata</taxon>
        <taxon>Arachnida</taxon>
        <taxon>Acari</taxon>
        <taxon>Parasitiformes</taxon>
        <taxon>Ixodida</taxon>
        <taxon>Ixodoidea</taxon>
        <taxon>Ixodidae</taxon>
        <taxon>Amblyomminae</taxon>
        <taxon>Amblyomma</taxon>
    </lineage>
</organism>
<accession>A0A023G5E5</accession>
<feature type="region of interest" description="Disordered" evidence="1">
    <location>
        <begin position="161"/>
        <end position="180"/>
    </location>
</feature>
<keyword evidence="2" id="KW-0732">Signal</keyword>
<sequence length="197" mass="22185">MHIVLRNWSVYVFLLTNLFLKCTTEDAQSPGEKLLSFKPVVKYLLSKESNAFLGMNGECSTIEVVSGTELPYVAFVDSFYSSQWHTHTYAVTLSSSTGPKPIDIITFDAHDDGSPSVPWEPARSFRLEIANSSQCFVLASTYSLVKECYLFNKLEEEKDNARCPTQTDSNARCPKKPSKNAKSLKQKMTFVWLGFNL</sequence>
<evidence type="ECO:0000256" key="1">
    <source>
        <dbReference type="SAM" id="MobiDB-lite"/>
    </source>
</evidence>
<dbReference type="AlphaFoldDB" id="A0A023G5E5"/>
<dbReference type="EMBL" id="GBBM01007330">
    <property type="protein sequence ID" value="JAC28088.1"/>
    <property type="molecule type" value="mRNA"/>
</dbReference>
<proteinExistence type="evidence at transcript level"/>
<feature type="chain" id="PRO_5001518267" evidence="2">
    <location>
        <begin position="25"/>
        <end position="197"/>
    </location>
</feature>